<comment type="subcellular location">
    <subcellularLocation>
        <location evidence="1">Membrane</location>
        <topology evidence="1">Multi-pass membrane protein</topology>
    </subcellularLocation>
</comment>
<dbReference type="Gene3D" id="1.50.40.10">
    <property type="entry name" value="Mitochondrial carrier domain"/>
    <property type="match status" value="1"/>
</dbReference>
<evidence type="ECO:0000256" key="8">
    <source>
        <dbReference type="PROSITE-ProRule" id="PRU00282"/>
    </source>
</evidence>
<dbReference type="OMA" id="ASDWFRE"/>
<feature type="transmembrane region" description="Helical" evidence="10">
    <location>
        <begin position="6"/>
        <end position="28"/>
    </location>
</feature>
<gene>
    <name evidence="11" type="ORF">BCR37DRAFT_375942</name>
</gene>
<dbReference type="PROSITE" id="PS50920">
    <property type="entry name" value="SOLCAR"/>
    <property type="match status" value="3"/>
</dbReference>
<keyword evidence="7 8" id="KW-0472">Membrane</keyword>
<keyword evidence="12" id="KW-1185">Reference proteome</keyword>
<keyword evidence="5" id="KW-0677">Repeat</keyword>
<evidence type="ECO:0000313" key="11">
    <source>
        <dbReference type="EMBL" id="ORY87968.1"/>
    </source>
</evidence>
<comment type="caution">
    <text evidence="11">The sequence shown here is derived from an EMBL/GenBank/DDBJ whole genome shotgun (WGS) entry which is preliminary data.</text>
</comment>
<dbReference type="OrthoDB" id="276989at2759"/>
<dbReference type="SUPFAM" id="SSF103506">
    <property type="entry name" value="Mitochondrial carrier"/>
    <property type="match status" value="1"/>
</dbReference>
<dbReference type="InterPro" id="IPR023395">
    <property type="entry name" value="MCP_dom_sf"/>
</dbReference>
<keyword evidence="4 8" id="KW-0812">Transmembrane</keyword>
<evidence type="ECO:0000256" key="5">
    <source>
        <dbReference type="ARBA" id="ARBA00022737"/>
    </source>
</evidence>
<comment type="similarity">
    <text evidence="2 9">Belongs to the mitochondrial carrier (TC 2.A.29) family.</text>
</comment>
<dbReference type="Pfam" id="PF00153">
    <property type="entry name" value="Mito_carr"/>
    <property type="match status" value="3"/>
</dbReference>
<dbReference type="AlphaFoldDB" id="A0A1Y2FVF0"/>
<proteinExistence type="inferred from homology"/>
<evidence type="ECO:0000256" key="2">
    <source>
        <dbReference type="ARBA" id="ARBA00006375"/>
    </source>
</evidence>
<organism evidence="11 12">
    <name type="scientific">Protomyces lactucae-debilis</name>
    <dbReference type="NCBI Taxonomy" id="2754530"/>
    <lineage>
        <taxon>Eukaryota</taxon>
        <taxon>Fungi</taxon>
        <taxon>Dikarya</taxon>
        <taxon>Ascomycota</taxon>
        <taxon>Taphrinomycotina</taxon>
        <taxon>Taphrinomycetes</taxon>
        <taxon>Taphrinales</taxon>
        <taxon>Protomycetaceae</taxon>
        <taxon>Protomyces</taxon>
    </lineage>
</organism>
<sequence>MADAPSSWSSLMGGAFAAMAVDSLIFPLDTIKTRTQAQGGLKANGGYTGLYRGIGSVVACTVPSAALFFWSYEQCKAGLLNLGSHGPANHLTASTLAEALSCAVLAPAEIVKQRAQVASGQHAGGGGQHANQTSREILKELIQGRDMKGLWQGYLGLLLRNVPVTAIQFTLYEAAKKAYKHRQGKKKLMAWESGLCAGASGSIAAAVTTPLDVIKTKVMLNQKGDEQITMWKVAKDTVRQEGAKALFKGLYLRIIWTSMGLSLYLGSYEAMKNYLDEPSEKESE</sequence>
<evidence type="ECO:0000256" key="9">
    <source>
        <dbReference type="RuleBase" id="RU000488"/>
    </source>
</evidence>
<evidence type="ECO:0000256" key="3">
    <source>
        <dbReference type="ARBA" id="ARBA00022448"/>
    </source>
</evidence>
<feature type="transmembrane region" description="Helical" evidence="10">
    <location>
        <begin position="49"/>
        <end position="72"/>
    </location>
</feature>
<feature type="repeat" description="Solcar" evidence="8">
    <location>
        <begin position="5"/>
        <end position="78"/>
    </location>
</feature>
<dbReference type="Proteomes" id="UP000193685">
    <property type="component" value="Unassembled WGS sequence"/>
</dbReference>
<evidence type="ECO:0000256" key="1">
    <source>
        <dbReference type="ARBA" id="ARBA00004141"/>
    </source>
</evidence>
<keyword evidence="6 10" id="KW-1133">Transmembrane helix</keyword>
<dbReference type="EMBL" id="MCFI01000001">
    <property type="protein sequence ID" value="ORY87968.1"/>
    <property type="molecule type" value="Genomic_DNA"/>
</dbReference>
<dbReference type="InterPro" id="IPR018108">
    <property type="entry name" value="MCP_transmembrane"/>
</dbReference>
<evidence type="ECO:0000256" key="4">
    <source>
        <dbReference type="ARBA" id="ARBA00022692"/>
    </source>
</evidence>
<evidence type="ECO:0000256" key="6">
    <source>
        <dbReference type="ARBA" id="ARBA00022989"/>
    </source>
</evidence>
<reference evidence="11 12" key="1">
    <citation type="submission" date="2016-07" db="EMBL/GenBank/DDBJ databases">
        <title>Pervasive Adenine N6-methylation of Active Genes in Fungi.</title>
        <authorList>
            <consortium name="DOE Joint Genome Institute"/>
            <person name="Mondo S.J."/>
            <person name="Dannebaum R.O."/>
            <person name="Kuo R.C."/>
            <person name="Labutti K."/>
            <person name="Haridas S."/>
            <person name="Kuo A."/>
            <person name="Salamov A."/>
            <person name="Ahrendt S.R."/>
            <person name="Lipzen A."/>
            <person name="Sullivan W."/>
            <person name="Andreopoulos W.B."/>
            <person name="Clum A."/>
            <person name="Lindquist E."/>
            <person name="Daum C."/>
            <person name="Ramamoorthy G.K."/>
            <person name="Gryganskyi A."/>
            <person name="Culley D."/>
            <person name="Magnuson J.K."/>
            <person name="James T.Y."/>
            <person name="O'Malley M.A."/>
            <person name="Stajich J.E."/>
            <person name="Spatafora J.W."/>
            <person name="Visel A."/>
            <person name="Grigoriev I.V."/>
        </authorList>
    </citation>
    <scope>NUCLEOTIDE SEQUENCE [LARGE SCALE GENOMIC DNA]</scope>
    <source>
        <strain evidence="11 12">12-1054</strain>
    </source>
</reference>
<feature type="repeat" description="Solcar" evidence="8">
    <location>
        <begin position="85"/>
        <end position="178"/>
    </location>
</feature>
<dbReference type="PANTHER" id="PTHR45667">
    <property type="entry name" value="S-ADENOSYLMETHIONINE MITOCHONDRIAL CARRIER PROTEIN"/>
    <property type="match status" value="1"/>
</dbReference>
<dbReference type="GO" id="GO:0016020">
    <property type="term" value="C:membrane"/>
    <property type="evidence" value="ECO:0007669"/>
    <property type="project" value="UniProtKB-SubCell"/>
</dbReference>
<evidence type="ECO:0000256" key="7">
    <source>
        <dbReference type="ARBA" id="ARBA00023136"/>
    </source>
</evidence>
<accession>A0A1Y2FVF0</accession>
<feature type="repeat" description="Solcar" evidence="8">
    <location>
        <begin position="192"/>
        <end position="274"/>
    </location>
</feature>
<evidence type="ECO:0000256" key="10">
    <source>
        <dbReference type="SAM" id="Phobius"/>
    </source>
</evidence>
<protein>
    <submittedName>
        <fullName evidence="11">Mitochondrial carrier domain-containing protein</fullName>
    </submittedName>
</protein>
<dbReference type="RefSeq" id="XP_040728463.1">
    <property type="nucleotide sequence ID" value="XM_040868490.1"/>
</dbReference>
<dbReference type="GeneID" id="63785089"/>
<name>A0A1Y2FVF0_PROLT</name>
<keyword evidence="3 9" id="KW-0813">Transport</keyword>
<evidence type="ECO:0000313" key="12">
    <source>
        <dbReference type="Proteomes" id="UP000193685"/>
    </source>
</evidence>